<accession>A0AAE3QHB7</accession>
<organism evidence="1 2">
    <name type="scientific">Ferirhizobium litorale</name>
    <dbReference type="NCBI Taxonomy" id="2927786"/>
    <lineage>
        <taxon>Bacteria</taxon>
        <taxon>Pseudomonadati</taxon>
        <taxon>Pseudomonadota</taxon>
        <taxon>Alphaproteobacteria</taxon>
        <taxon>Hyphomicrobiales</taxon>
        <taxon>Rhizobiaceae</taxon>
        <taxon>Ferirhizobium</taxon>
    </lineage>
</organism>
<dbReference type="AlphaFoldDB" id="A0AAE3QHB7"/>
<evidence type="ECO:0000313" key="2">
    <source>
        <dbReference type="Proteomes" id="UP001161580"/>
    </source>
</evidence>
<proteinExistence type="predicted"/>
<keyword evidence="2" id="KW-1185">Reference proteome</keyword>
<dbReference type="EMBL" id="JALDYZ010000032">
    <property type="protein sequence ID" value="MDI7925240.1"/>
    <property type="molecule type" value="Genomic_DNA"/>
</dbReference>
<name>A0AAE3QHB7_9HYPH</name>
<gene>
    <name evidence="1" type="ORF">MRS75_24705</name>
</gene>
<evidence type="ECO:0000313" key="1">
    <source>
        <dbReference type="EMBL" id="MDI7925240.1"/>
    </source>
</evidence>
<dbReference type="Proteomes" id="UP001161580">
    <property type="component" value="Unassembled WGS sequence"/>
</dbReference>
<reference evidence="1" key="1">
    <citation type="submission" date="2022-03" db="EMBL/GenBank/DDBJ databases">
        <title>Fererhizobium litorale gen. nov., sp. nov., isolated from sandy sediments of the Sea of Japan seashore.</title>
        <authorList>
            <person name="Romanenko L."/>
            <person name="Kurilenko V."/>
            <person name="Otstavnykh N."/>
            <person name="Svetashev V."/>
            <person name="Tekutyeva L."/>
            <person name="Isaeva M."/>
            <person name="Mikhailov V."/>
        </authorList>
    </citation>
    <scope>NUCLEOTIDE SEQUENCE</scope>
    <source>
        <strain evidence="1">KMM 9576</strain>
    </source>
</reference>
<comment type="caution">
    <text evidence="1">The sequence shown here is derived from an EMBL/GenBank/DDBJ whole genome shotgun (WGS) entry which is preliminary data.</text>
</comment>
<sequence>MDAGQCRVMGCGNPARSATSDGLDNRFCRTHADQYARHGSPYRKSYTATEVRRYRLASAAWLKANMDDPSVRNGVERVRGLYASAGQHVEAFRLRGLPTDERARVAWARLRKASVDPMKVLAAALAIEMVIRADPQADLKTEFKQVQTAKLIHRMASGSHKRWGEGHTATELHFYPRSRGRILRHIGQAAMEACELIIDHHQATFPAIVFAQGTTIEK</sequence>
<protein>
    <submittedName>
        <fullName evidence="1">Uncharacterized protein</fullName>
    </submittedName>
</protein>